<dbReference type="Proteomes" id="UP000187609">
    <property type="component" value="Unassembled WGS sequence"/>
</dbReference>
<gene>
    <name evidence="4" type="ORF">A4A49_31278</name>
</gene>
<proteinExistence type="predicted"/>
<evidence type="ECO:0000256" key="1">
    <source>
        <dbReference type="SAM" id="MobiDB-lite"/>
    </source>
</evidence>
<reference evidence="4" key="1">
    <citation type="submission" date="2016-11" db="EMBL/GenBank/DDBJ databases">
        <title>The genome of Nicotiana attenuata.</title>
        <authorList>
            <person name="Xu S."/>
            <person name="Brockmoeller T."/>
            <person name="Gaquerel E."/>
            <person name="Navarro A."/>
            <person name="Kuhl H."/>
            <person name="Gase K."/>
            <person name="Ling Z."/>
            <person name="Zhou W."/>
            <person name="Kreitzer C."/>
            <person name="Stanke M."/>
            <person name="Tang H."/>
            <person name="Lyons E."/>
            <person name="Pandey P."/>
            <person name="Pandey S.P."/>
            <person name="Timmermann B."/>
            <person name="Baldwin I.T."/>
        </authorList>
    </citation>
    <scope>NUCLEOTIDE SEQUENCE [LARGE SCALE GENOMIC DNA]</scope>
    <source>
        <strain evidence="4">UT</strain>
    </source>
</reference>
<dbReference type="InterPro" id="IPR029480">
    <property type="entry name" value="Transpos_assoc"/>
</dbReference>
<evidence type="ECO:0000259" key="3">
    <source>
        <dbReference type="Pfam" id="PF13963"/>
    </source>
</evidence>
<organism evidence="4 5">
    <name type="scientific">Nicotiana attenuata</name>
    <name type="common">Coyote tobacco</name>
    <dbReference type="NCBI Taxonomy" id="49451"/>
    <lineage>
        <taxon>Eukaryota</taxon>
        <taxon>Viridiplantae</taxon>
        <taxon>Streptophyta</taxon>
        <taxon>Embryophyta</taxon>
        <taxon>Tracheophyta</taxon>
        <taxon>Spermatophyta</taxon>
        <taxon>Magnoliopsida</taxon>
        <taxon>eudicotyledons</taxon>
        <taxon>Gunneridae</taxon>
        <taxon>Pentapetalae</taxon>
        <taxon>asterids</taxon>
        <taxon>lamiids</taxon>
        <taxon>Solanales</taxon>
        <taxon>Solanaceae</taxon>
        <taxon>Nicotianoideae</taxon>
        <taxon>Nicotianeae</taxon>
        <taxon>Nicotiana</taxon>
    </lineage>
</organism>
<evidence type="ECO:0000259" key="2">
    <source>
        <dbReference type="Pfam" id="PF13952"/>
    </source>
</evidence>
<keyword evidence="5" id="KW-1185">Reference proteome</keyword>
<evidence type="ECO:0008006" key="6">
    <source>
        <dbReference type="Google" id="ProtNLM"/>
    </source>
</evidence>
<evidence type="ECO:0000313" key="5">
    <source>
        <dbReference type="Proteomes" id="UP000187609"/>
    </source>
</evidence>
<sequence>MTRNSNVPSKEWMDLPRYSKDYIEGVQSFLDFAYSYGDPQGEEIQCPCAKCCNIRWTRRNVVYDHLICYEFVQGYTRWINHGEKEISMNVNCDMDDNVYSYDDIDGLLNDQFRNVAHAGGVYEGPNEDAKKFYNLVDEASQELYPGCKGFSRLSFTIRLYLLKCLHGWSNASFTSLLELLKEAMPNLNIPISYNKAKSMVKDLGLDYEKIDACPNDCMLFRNDHKDDEYFHTAKLPDGSASNISREYEVEVSNQRRGSKWSKAKKHSQNFSQWFENRSLKEDVPDLIKQLSFGPNSIAKRYSRYFINGYRFHVRQRDARRKTQNSGVTLVAQTTSFASSKDKNPVDANLTYYGRIVDIVELDYYDHFRVVLFKCDWYEVEEDIYGLTYVYFNKKCKCYQNEPFVLVSQVHQCFYVQYPYDQDRYYVMKTVRRDLFSISDELESNAPQCYENEPSEYLAGPSIPEDNGEVALVRSDAPATILDVVHIEDIGLTNFEEPRDIDRMNQAAALKRKVPNPNKAQSPMKNIGFDFQYRSSAELAKKFQIKREKLASDRNDEAAKEHALLGVKRKNCMPATLEGQSRQRLTQSDVSVQKLGRNRLPVYKSIQSSSREDLNTSHNIASKGQIKQRSIQLEEPIQKQGMSKLPVPTSMIQSSAKVDPNTLHMLRRTQGEGEKQLDIQELQNCKKENEVRFMSSPIIDEREIELDNFASQDEVGDDEFIGDEDMNIDGAAGTSEKKRVRGKITCKNIHARSFEEREESKFLIPAEGEKWVMTGLRDAWKRHNMNIKKKYFDKNATIEQMLQNRPDEIPEVQFRQLIEYWDDEHVQKTGKSKVEASNGPINFARVRVALRATKENNEEPSKSEMFITTRTKKGKEVHTDTQVAISELHNRQSSRETADDAFRAVFEKEQPGRVRCYGRSVMTSSPKKDEEITKLKQKHADEITSLKEEMKEMMREKMRCFFSQMVKNNPGLDFHDIQGCVGSNIHSPVDASSARAMRGQNLPNSSGSTHASNLEKENTDDAIGYGCHKSI</sequence>
<comment type="caution">
    <text evidence="4">The sequence shown here is derived from an EMBL/GenBank/DDBJ whole genome shotgun (WGS) entry which is preliminary data.</text>
</comment>
<evidence type="ECO:0000313" key="4">
    <source>
        <dbReference type="EMBL" id="OIT28730.1"/>
    </source>
</evidence>
<protein>
    <recommendedName>
        <fullName evidence="6">Transposase-associated domain-containing protein</fullName>
    </recommendedName>
</protein>
<feature type="domain" description="Transposase-associated" evidence="3">
    <location>
        <begin position="10"/>
        <end position="83"/>
    </location>
</feature>
<feature type="domain" description="DUF4216" evidence="2">
    <location>
        <begin position="359"/>
        <end position="423"/>
    </location>
</feature>
<dbReference type="SMR" id="A0A314KHV8"/>
<dbReference type="InterPro" id="IPR025312">
    <property type="entry name" value="DUF4216"/>
</dbReference>
<feature type="region of interest" description="Disordered" evidence="1">
    <location>
        <begin position="997"/>
        <end position="1022"/>
    </location>
</feature>
<dbReference type="AlphaFoldDB" id="A0A314KHV8"/>
<dbReference type="Pfam" id="PF03004">
    <property type="entry name" value="Transposase_24"/>
    <property type="match status" value="1"/>
</dbReference>
<name>A0A314KHV8_NICAT</name>
<dbReference type="Gramene" id="OIT28730">
    <property type="protein sequence ID" value="OIT28730"/>
    <property type="gene ID" value="A4A49_31278"/>
</dbReference>
<accession>A0A314KHV8</accession>
<dbReference type="InterPro" id="IPR004252">
    <property type="entry name" value="Probable_transposase_24"/>
</dbReference>
<dbReference type="Pfam" id="PF13963">
    <property type="entry name" value="Transpos_assoc"/>
    <property type="match status" value="1"/>
</dbReference>
<dbReference type="Pfam" id="PF13952">
    <property type="entry name" value="DUF4216"/>
    <property type="match status" value="1"/>
</dbReference>
<dbReference type="PANTHER" id="PTHR48258:SF8">
    <property type="entry name" value="DUF4216 DOMAIN-CONTAINING PROTEIN"/>
    <property type="match status" value="1"/>
</dbReference>
<dbReference type="PANTHER" id="PTHR48258">
    <property type="entry name" value="DUF4218 DOMAIN-CONTAINING PROTEIN-RELATED"/>
    <property type="match status" value="1"/>
</dbReference>
<dbReference type="EMBL" id="MJEQ01001970">
    <property type="protein sequence ID" value="OIT28730.1"/>
    <property type="molecule type" value="Genomic_DNA"/>
</dbReference>
<feature type="compositionally biased region" description="Polar residues" evidence="1">
    <location>
        <begin position="1000"/>
        <end position="1011"/>
    </location>
</feature>